<gene>
    <name evidence="2" type="ORF">EJ03DRAFT_155286</name>
</gene>
<reference evidence="2" key="1">
    <citation type="journal article" date="2020" name="Stud. Mycol.">
        <title>101 Dothideomycetes genomes: a test case for predicting lifestyles and emergence of pathogens.</title>
        <authorList>
            <person name="Haridas S."/>
            <person name="Albert R."/>
            <person name="Binder M."/>
            <person name="Bloem J."/>
            <person name="Labutti K."/>
            <person name="Salamov A."/>
            <person name="Andreopoulos B."/>
            <person name="Baker S."/>
            <person name="Barry K."/>
            <person name="Bills G."/>
            <person name="Bluhm B."/>
            <person name="Cannon C."/>
            <person name="Castanera R."/>
            <person name="Culley D."/>
            <person name="Daum C."/>
            <person name="Ezra D."/>
            <person name="Gonzalez J."/>
            <person name="Henrissat B."/>
            <person name="Kuo A."/>
            <person name="Liang C."/>
            <person name="Lipzen A."/>
            <person name="Lutzoni F."/>
            <person name="Magnuson J."/>
            <person name="Mondo S."/>
            <person name="Nolan M."/>
            <person name="Ohm R."/>
            <person name="Pangilinan J."/>
            <person name="Park H.-J."/>
            <person name="Ramirez L."/>
            <person name="Alfaro M."/>
            <person name="Sun H."/>
            <person name="Tritt A."/>
            <person name="Yoshinaga Y."/>
            <person name="Zwiers L.-H."/>
            <person name="Turgeon B."/>
            <person name="Goodwin S."/>
            <person name="Spatafora J."/>
            <person name="Crous P."/>
            <person name="Grigoriev I."/>
        </authorList>
    </citation>
    <scope>NUCLEOTIDE SEQUENCE</scope>
    <source>
        <strain evidence="2">CBS 116005</strain>
    </source>
</reference>
<dbReference type="AlphaFoldDB" id="A0A6G1LL61"/>
<evidence type="ECO:0000313" key="3">
    <source>
        <dbReference type="Proteomes" id="UP000799436"/>
    </source>
</evidence>
<feature type="region of interest" description="Disordered" evidence="1">
    <location>
        <begin position="111"/>
        <end position="154"/>
    </location>
</feature>
<dbReference type="EMBL" id="ML995812">
    <property type="protein sequence ID" value="KAF2773158.1"/>
    <property type="molecule type" value="Genomic_DNA"/>
</dbReference>
<feature type="compositionally biased region" description="Low complexity" evidence="1">
    <location>
        <begin position="142"/>
        <end position="154"/>
    </location>
</feature>
<proteinExistence type="predicted"/>
<protein>
    <submittedName>
        <fullName evidence="2">Uncharacterized protein</fullName>
    </submittedName>
</protein>
<accession>A0A6G1LL61</accession>
<sequence>MRTALRVYRCFSIHSKPRLQFTFQHNDASHGMAEKPERSLSRSVGILNLWLLLRPLSLQPRGSVWFLPILGEQLELPAPDRVDEIPTTKEYTRDPSCPPVPLTSLSLVPKTTLHTAPGPNISQRPKSYDNQLTKPNQTKPCALSASRSRSRSLQ</sequence>
<keyword evidence="3" id="KW-1185">Reference proteome</keyword>
<dbReference type="Proteomes" id="UP000799436">
    <property type="component" value="Unassembled WGS sequence"/>
</dbReference>
<feature type="compositionally biased region" description="Polar residues" evidence="1">
    <location>
        <begin position="120"/>
        <end position="139"/>
    </location>
</feature>
<evidence type="ECO:0000256" key="1">
    <source>
        <dbReference type="SAM" id="MobiDB-lite"/>
    </source>
</evidence>
<feature type="region of interest" description="Disordered" evidence="1">
    <location>
        <begin position="85"/>
        <end position="104"/>
    </location>
</feature>
<evidence type="ECO:0000313" key="2">
    <source>
        <dbReference type="EMBL" id="KAF2773158.1"/>
    </source>
</evidence>
<name>A0A6G1LL61_9PEZI</name>
<organism evidence="2 3">
    <name type="scientific">Teratosphaeria nubilosa</name>
    <dbReference type="NCBI Taxonomy" id="161662"/>
    <lineage>
        <taxon>Eukaryota</taxon>
        <taxon>Fungi</taxon>
        <taxon>Dikarya</taxon>
        <taxon>Ascomycota</taxon>
        <taxon>Pezizomycotina</taxon>
        <taxon>Dothideomycetes</taxon>
        <taxon>Dothideomycetidae</taxon>
        <taxon>Mycosphaerellales</taxon>
        <taxon>Teratosphaeriaceae</taxon>
        <taxon>Teratosphaeria</taxon>
    </lineage>
</organism>